<dbReference type="InterPro" id="IPR013780">
    <property type="entry name" value="Glyco_hydro_b"/>
</dbReference>
<keyword evidence="2" id="KW-0378">Hydrolase</keyword>
<dbReference type="Gene3D" id="2.60.40.1760">
    <property type="entry name" value="glycosyl hydrolase (family 31)"/>
    <property type="match status" value="1"/>
</dbReference>
<dbReference type="InterPro" id="IPR044112">
    <property type="entry name" value="YihQ_TIM-like"/>
</dbReference>
<sequence>MNFMTFKVQENKEGFLIEYNSRNLLTHTFSKPAFYVGYGEAEIEMYRGNFKIQDYKISRVPLKHFNIKKDSEKVYIDLYSNDGYSLSLCVKEMEDRLYIEFERSTGTINRYWIRIDADEDEKVYGCGEQMSYFNLRGRNFPLWTSEPGVGRDKSTYITWMADVMGKAGGDYYNTNYPQPTFVSTRKYYCHLESSAYMDFNFKNKYYHELEVWSIPKYIMFETAETFIELVSKISSFFGRQPLLPEWVYNGLILGVQGGTDRALEKMNKALEKGVKLSGLWCQDWQGRKITSFGKRLFWNWKWNPQMYPELDKKIWELKDKGIRFLGYINPYLIKEGDLYKEAYEKGYLATKLNGEDYLVDFGEFYCGIVDFTNPEAFEWYKGVIKKNLIEFGLDGWMADFGEYLPTDCKLYNGVSAEIMHNVWPTIWARCNYEALKETGKLGEILFFMRAGFTGVQRYCTLLWAGDQSVDFSIHDGLVSVIPGALSSGMMGNGLHHSDIGGYTSLFGLKRTKELFLRWAEMAAFTPVMRTHEGNRPDENFQVYDDDGALEHLALMTSVYVKLSPYLKDLVKQNTEEGIPVQRPLFMHYEDDKNTYDIQYQYMYGKDILVAPVYKEGVSRWSVYLPQDEWIHMPTGQEFRGGYVEVDVPFGKPAVFYRRSSEYRDLFEEVTKLFKEMVKDDYGS</sequence>
<dbReference type="CDD" id="cd06594">
    <property type="entry name" value="GH31_glucosidase_YihQ"/>
    <property type="match status" value="1"/>
</dbReference>
<dbReference type="Gene3D" id="3.20.20.80">
    <property type="entry name" value="Glycosidases"/>
    <property type="match status" value="1"/>
</dbReference>
<evidence type="ECO:0000313" key="6">
    <source>
        <dbReference type="Proteomes" id="UP000184423"/>
    </source>
</evidence>
<protein>
    <submittedName>
        <fullName evidence="5">Alpha-glucosidase</fullName>
    </submittedName>
</protein>
<feature type="domain" description="Glycoside hydrolase family 31 TIM barrel" evidence="3">
    <location>
        <begin position="241"/>
        <end position="565"/>
    </location>
</feature>
<dbReference type="InterPro" id="IPR048395">
    <property type="entry name" value="Glyco_hydro_31_C"/>
</dbReference>
<dbReference type="InterPro" id="IPR011013">
    <property type="entry name" value="Gal_mutarotase_sf_dom"/>
</dbReference>
<feature type="domain" description="Glycosyl hydrolase family 31 C-terminal" evidence="4">
    <location>
        <begin position="577"/>
        <end position="658"/>
    </location>
</feature>
<comment type="similarity">
    <text evidence="1 2">Belongs to the glycosyl hydrolase 31 family.</text>
</comment>
<accession>A0A1M4XIW5</accession>
<dbReference type="AlphaFoldDB" id="A0A1M4XIW5"/>
<reference evidence="6" key="1">
    <citation type="submission" date="2016-11" db="EMBL/GenBank/DDBJ databases">
        <authorList>
            <person name="Varghese N."/>
            <person name="Submissions S."/>
        </authorList>
    </citation>
    <scope>NUCLEOTIDE SEQUENCE [LARGE SCALE GENOMIC DNA]</scope>
    <source>
        <strain evidence="6">DSM 10124</strain>
    </source>
</reference>
<dbReference type="SUPFAM" id="SSF74650">
    <property type="entry name" value="Galactose mutarotase-like"/>
    <property type="match status" value="1"/>
</dbReference>
<evidence type="ECO:0000313" key="5">
    <source>
        <dbReference type="EMBL" id="SHE93341.1"/>
    </source>
</evidence>
<dbReference type="InterPro" id="IPR017853">
    <property type="entry name" value="GH"/>
</dbReference>
<evidence type="ECO:0000256" key="1">
    <source>
        <dbReference type="ARBA" id="ARBA00007806"/>
    </source>
</evidence>
<dbReference type="CDD" id="cd14752">
    <property type="entry name" value="GH31_N"/>
    <property type="match status" value="1"/>
</dbReference>
<dbReference type="NCBIfam" id="NF007746">
    <property type="entry name" value="PRK10426.1"/>
    <property type="match status" value="1"/>
</dbReference>
<dbReference type="PANTHER" id="PTHR46959">
    <property type="entry name" value="SULFOQUINOVOSIDASE"/>
    <property type="match status" value="1"/>
</dbReference>
<dbReference type="InterPro" id="IPR000322">
    <property type="entry name" value="Glyco_hydro_31_TIM"/>
</dbReference>
<keyword evidence="6" id="KW-1185">Reference proteome</keyword>
<dbReference type="Pfam" id="PF21365">
    <property type="entry name" value="Glyco_hydro_31_3rd"/>
    <property type="match status" value="1"/>
</dbReference>
<dbReference type="SUPFAM" id="SSF51011">
    <property type="entry name" value="Glycosyl hydrolase domain"/>
    <property type="match status" value="1"/>
</dbReference>
<dbReference type="GO" id="GO:0004553">
    <property type="term" value="F:hydrolase activity, hydrolyzing O-glycosyl compounds"/>
    <property type="evidence" value="ECO:0007669"/>
    <property type="project" value="InterPro"/>
</dbReference>
<keyword evidence="2" id="KW-0326">Glycosidase</keyword>
<evidence type="ECO:0000259" key="4">
    <source>
        <dbReference type="Pfam" id="PF21365"/>
    </source>
</evidence>
<dbReference type="GO" id="GO:0005975">
    <property type="term" value="P:carbohydrate metabolic process"/>
    <property type="evidence" value="ECO:0007669"/>
    <property type="project" value="InterPro"/>
</dbReference>
<dbReference type="Gene3D" id="2.60.40.1180">
    <property type="entry name" value="Golgi alpha-mannosidase II"/>
    <property type="match status" value="1"/>
</dbReference>
<evidence type="ECO:0000256" key="2">
    <source>
        <dbReference type="RuleBase" id="RU361185"/>
    </source>
</evidence>
<dbReference type="Proteomes" id="UP000184423">
    <property type="component" value="Unassembled WGS sequence"/>
</dbReference>
<dbReference type="Pfam" id="PF01055">
    <property type="entry name" value="Glyco_hydro_31_2nd"/>
    <property type="match status" value="1"/>
</dbReference>
<proteinExistence type="inferred from homology"/>
<dbReference type="SUPFAM" id="SSF51445">
    <property type="entry name" value="(Trans)glycosidases"/>
    <property type="match status" value="1"/>
</dbReference>
<dbReference type="InterPro" id="IPR052990">
    <property type="entry name" value="Sulfoquinovosidase_GH31"/>
</dbReference>
<dbReference type="PANTHER" id="PTHR46959:SF2">
    <property type="entry name" value="SULFOQUINOVOSIDASE"/>
    <property type="match status" value="1"/>
</dbReference>
<organism evidence="5 6">
    <name type="scientific">Caloramator proteoclasticus DSM 10124</name>
    <dbReference type="NCBI Taxonomy" id="1121262"/>
    <lineage>
        <taxon>Bacteria</taxon>
        <taxon>Bacillati</taxon>
        <taxon>Bacillota</taxon>
        <taxon>Clostridia</taxon>
        <taxon>Eubacteriales</taxon>
        <taxon>Clostridiaceae</taxon>
        <taxon>Caloramator</taxon>
    </lineage>
</organism>
<gene>
    <name evidence="5" type="ORF">SAMN02746091_01426</name>
</gene>
<dbReference type="GO" id="GO:0030246">
    <property type="term" value="F:carbohydrate binding"/>
    <property type="evidence" value="ECO:0007669"/>
    <property type="project" value="InterPro"/>
</dbReference>
<name>A0A1M4XIW5_9CLOT</name>
<dbReference type="EMBL" id="FQVG01000024">
    <property type="protein sequence ID" value="SHE93341.1"/>
    <property type="molecule type" value="Genomic_DNA"/>
</dbReference>
<evidence type="ECO:0000259" key="3">
    <source>
        <dbReference type="Pfam" id="PF01055"/>
    </source>
</evidence>